<gene>
    <name evidence="2" type="ORF">FKR84_01535</name>
</gene>
<dbReference type="Proteomes" id="UP000317169">
    <property type="component" value="Unassembled WGS sequence"/>
</dbReference>
<name>A0A507ZTE5_9FLAO</name>
<keyword evidence="3" id="KW-1185">Reference proteome</keyword>
<dbReference type="SUPFAM" id="SSF49464">
    <property type="entry name" value="Carboxypeptidase regulatory domain-like"/>
    <property type="match status" value="1"/>
</dbReference>
<organism evidence="2 3">
    <name type="scientific">Haloflavibacter putidus</name>
    <dbReference type="NCBI Taxonomy" id="2576776"/>
    <lineage>
        <taxon>Bacteria</taxon>
        <taxon>Pseudomonadati</taxon>
        <taxon>Bacteroidota</taxon>
        <taxon>Flavobacteriia</taxon>
        <taxon>Flavobacteriales</taxon>
        <taxon>Flavobacteriaceae</taxon>
        <taxon>Haloflavibacter</taxon>
    </lineage>
</organism>
<dbReference type="InterPro" id="IPR008969">
    <property type="entry name" value="CarboxyPept-like_regulatory"/>
</dbReference>
<evidence type="ECO:0000313" key="2">
    <source>
        <dbReference type="EMBL" id="TQD40689.1"/>
    </source>
</evidence>
<accession>A0A507ZTE5</accession>
<comment type="caution">
    <text evidence="2">The sequence shown here is derived from an EMBL/GenBank/DDBJ whole genome shotgun (WGS) entry which is preliminary data.</text>
</comment>
<keyword evidence="1" id="KW-0732">Signal</keyword>
<dbReference type="OrthoDB" id="603275at2"/>
<dbReference type="AlphaFoldDB" id="A0A507ZTE5"/>
<sequence>MKTLTILFFLTGFSSVVAQNVRLEGKVLDSTQNSIPYTNLIASPLAKNQDITFAITDTQGRYKLTLNQDVTYKIEVTHMGFSKFTDTLNLTEDRVKNYSLQESTQSLEEVIVKQEMAVIVKEDTITYRTEQFKTGEERKLREVLKKLPGVEVDREGNVKVNGKKVTKLMVEGKTFFTGDTKLGVNNIPADAVEEVEALDNYNEVSFLKGLSDSDQMALNIKLKEGKKEFVFGDIEAGGGIKERFLFHPTLFYYSPKTAINVIGDFNNIGKKSFTLKDYIDFEGGYAAMMDGSTSFGDIYNSDFASFLGQEDFIYQKNDFGAGSLSQQISPDLRLEAFSIVNKGKTRTRTTKEIAYVTQDNLDEFRETTNNNTVLFSLNKIKLRYQPNEDTDVAYDAFIKTSNGDATENLNSITAADSLRTNILQKPKNLSINQEIRFNKQFSYEHTSTLTAAYKYNNQENKNDWLFNRPVLNNLIPFQEDGEFYNLLQNTATKRHQANLDLKHYWVLNNFNHIYPKIGVNFFHEKFSSLDRQLLQDGSINSFEDSGFNNATTFRLVDNYIGFQYKAKAGNFIFKPGIFYHSYFWKLNQFSTEVANQQKSLWLPELNIEYELSSAEKIKLDYRLKTGFSNAEKYANRLRLISFNRLYRGNQNLENKVYHSANLRYHQFNLFKGIFINANLSYTKREKSIRNTTQIEGIDQVNTSIYTGLPENTYALMGSFAKQIKKYKFSLSGNISLADYSRIINQEKNDYQSNNYRYTLKAETRFKDWPNIEIGWEQRFSNFESDISTNKFTQISPYAILDWDFLNDFIFSADYTYNYYKNLNTKQTNRFDVGNLSLYYNKEDSAWGFEIDVDNIFDVRYKNENSFNQFLVSDTNIFIQPRTILFKLSYKL</sequence>
<evidence type="ECO:0000256" key="1">
    <source>
        <dbReference type="SAM" id="SignalP"/>
    </source>
</evidence>
<dbReference type="Gene3D" id="2.60.40.1120">
    <property type="entry name" value="Carboxypeptidase-like, regulatory domain"/>
    <property type="match status" value="1"/>
</dbReference>
<keyword evidence="2" id="KW-0675">Receptor</keyword>
<feature type="chain" id="PRO_5021199849" evidence="1">
    <location>
        <begin position="19"/>
        <end position="891"/>
    </location>
</feature>
<dbReference type="SUPFAM" id="SSF56935">
    <property type="entry name" value="Porins"/>
    <property type="match status" value="1"/>
</dbReference>
<reference evidence="2 3" key="1">
    <citation type="submission" date="2019-06" db="EMBL/GenBank/DDBJ databases">
        <title>Flavibacter putida gen. nov., sp. nov., a novel marine bacterium of the family Flavobacteriaceae isolated from coastal seawater.</title>
        <authorList>
            <person name="Feng X."/>
        </authorList>
    </citation>
    <scope>NUCLEOTIDE SEQUENCE [LARGE SCALE GENOMIC DNA]</scope>
    <source>
        <strain evidence="2 3">PLHSN227</strain>
    </source>
</reference>
<dbReference type="EMBL" id="VIAR01000001">
    <property type="protein sequence ID" value="TQD40689.1"/>
    <property type="molecule type" value="Genomic_DNA"/>
</dbReference>
<proteinExistence type="predicted"/>
<protein>
    <submittedName>
        <fullName evidence="2">TonB-dependent receptor</fullName>
    </submittedName>
</protein>
<feature type="signal peptide" evidence="1">
    <location>
        <begin position="1"/>
        <end position="18"/>
    </location>
</feature>
<evidence type="ECO:0000313" key="3">
    <source>
        <dbReference type="Proteomes" id="UP000317169"/>
    </source>
</evidence>
<dbReference type="Pfam" id="PF13715">
    <property type="entry name" value="CarbopepD_reg_2"/>
    <property type="match status" value="1"/>
</dbReference>